<sequence>MTTNTSDDEKAVDSAYGTQLGVENMVKFRQRASSLPFLNVPTIKVGGRTLSEVPAPSPRRASRRHGLSTGDVGDDGSVADDDADSNHARHIQRRNRHRHINQSHSFGASSAVKYYKGRGSLKQAGSKPKGSKSVNWDSNVTSPNEEGSEDDAGGMKMRVVGRKKKPHSAIRRKEQQAQMERDREYEMEVTRQKVPGTRYRSLRLLPQESQDDDGISSGSGRNTPGLVPIPKSDGERIKEQRKKYHETFQAVIKLNTETATKRTSEPELKMGGKRGSRVLISGSAVGDKHELGDVLWLHLQTYLSGRSMRTKQQINRATQAHDSFVLQMRMEQKCVLGDIRNYTCSQGALPTSSSADDPPRGSSTPIESDAPSVPFRLGATYADYDALKAFQSKITLSTSSEGMQETYSEKFLARQRNALLEVGELLRRYERFERLYPTSRTMRSLLGAELDAVVRDRISVLYVWYNITKDLCRKIKEVGHMLGMDKDWGHTTDSTLSPDVLNTSFHWPNVDYDSPVMSESEDDDEEDANSASDEEGNGAEESNATLNVPLEDASADVTPCTTEVNLCDQSDTAIVSCVEMYFKFVEKSLRLRGMRRVLLRLFDMCGKSLGKACAALERPPNSYAEAAGAPRIPSGSSRRSMPLTPDDYRWRWLLSHDSDLSCLLFDHNGASALRKSSSASNDSTLAKLPPLMCVKDGQGEISKYGVFHGEFDEMHLPSFYPSFLFLVRVPLDLVHEWLKLRITSKVNRDPDPLTLETLIQDAHDCLQAAVDVKQLYQNLIQATTVDETLLEKLLMDDLQEFENDLCSMFKNYLDYVRMWGETQANFDRTSAEWSQGLMQRLEDEWKLAKKIAINVLSGESDAAQRFCTLSKTMFKRMVEDYLKQKYDMVTDNLSELDDDMDAEMMEGGMLEEHRPSIDEESYVMSRKNSPIFVACRQFKSLVGEIRERSLRALAFAKLLGTDLEISAKFELHQPLSKLMEQLYRTGHVLVTTPHSITSFMMFCEESVSENEEHLQLLLNVTCGRDDHEVPKHLAGKPGYLLLVKCDDEMGAAKDVWPGKRIKITPDADTDMSLHYMHVDALYLVVVNSKSLSSMRSVMRRYVDDQLVTVVDEQCSCHEIIAFNMRQLKDCAMDLRDLIAEKIINMSEDLMEERSIDALDDNERQSLRATLVQAYNFAFEYHRELGRLISAQLRPTLAVKMVEFVKQWRDFLLATCERGHSVIPRWAFQGLHFLLLAAEPLYTVTLSEGQFKELESAISTCVAHVIGDKQTVRSKEETDLVNAFATLIYVEKPGIMAKSQTEPAEIGSSLTTGDGTLARPVSDPGSLLDFDVDQPTEQLVNPKKRVRKAIREQEKARKKLLYEERRIGRCVARDTVQPSSFFTSGKRAPFKWQRLEKKIGSGKFGTVYVVMNLQSGELLAMKQLKIDRNHRAMKSLVDEVENLERLKHPNLVRYYGVEVHREELLIFMEYCTEGTLEKVCREGLDMILVRKYTHFLLKGVYYMHQHGIVHRDIKPANIFIGSKDMVKLGDFGSSVRLNQAVTVHGELTEFVGTPAYMAPEVQTSGKSTDSDLILGYGRAADIWSIGCVVLEMATGKMPWHEFDWLQIVFRVGSGQSPTIPPALRNTSCSDFLSHCFNHRPSERWSADQLSEHEFANVNVGVRMDSISDSH</sequence>
<evidence type="ECO:0000256" key="4">
    <source>
        <dbReference type="ARBA" id="ARBA00022741"/>
    </source>
</evidence>
<dbReference type="PANTHER" id="PTHR48016">
    <property type="entry name" value="MAP KINASE KINASE KINASE SSK2-RELATED-RELATED"/>
    <property type="match status" value="1"/>
</dbReference>
<reference evidence="11" key="1">
    <citation type="submission" date="2022-11" db="UniProtKB">
        <authorList>
            <consortium name="WormBaseParasite"/>
        </authorList>
    </citation>
    <scope>IDENTIFICATION</scope>
</reference>
<evidence type="ECO:0000256" key="6">
    <source>
        <dbReference type="ARBA" id="ARBA00022840"/>
    </source>
</evidence>
<evidence type="ECO:0000256" key="7">
    <source>
        <dbReference type="PROSITE-ProRule" id="PRU10141"/>
    </source>
</evidence>
<dbReference type="Proteomes" id="UP000887566">
    <property type="component" value="Unplaced"/>
</dbReference>
<keyword evidence="3" id="KW-0808">Transferase</keyword>
<feature type="region of interest" description="Disordered" evidence="8">
    <location>
        <begin position="206"/>
        <end position="232"/>
    </location>
</feature>
<dbReference type="SMART" id="SM00220">
    <property type="entry name" value="S_TKc"/>
    <property type="match status" value="1"/>
</dbReference>
<protein>
    <submittedName>
        <fullName evidence="11">Protein kinase domain-containing protein</fullName>
    </submittedName>
</protein>
<evidence type="ECO:0000256" key="1">
    <source>
        <dbReference type="ARBA" id="ARBA00006529"/>
    </source>
</evidence>
<dbReference type="InterPro" id="IPR000719">
    <property type="entry name" value="Prot_kinase_dom"/>
</dbReference>
<dbReference type="Gene3D" id="1.10.510.10">
    <property type="entry name" value="Transferase(Phosphotransferase) domain 1"/>
    <property type="match status" value="1"/>
</dbReference>
<keyword evidence="2" id="KW-0723">Serine/threonine-protein kinase</keyword>
<dbReference type="SUPFAM" id="SSF56112">
    <property type="entry name" value="Protein kinase-like (PK-like)"/>
    <property type="match status" value="1"/>
</dbReference>
<dbReference type="GO" id="GO:0004674">
    <property type="term" value="F:protein serine/threonine kinase activity"/>
    <property type="evidence" value="ECO:0007669"/>
    <property type="project" value="UniProtKB-KW"/>
</dbReference>
<evidence type="ECO:0000256" key="2">
    <source>
        <dbReference type="ARBA" id="ARBA00022527"/>
    </source>
</evidence>
<comment type="similarity">
    <text evidence="1">Belongs to the protein kinase superfamily. STE Ser/Thr protein kinase family. MAP kinase kinase kinase subfamily.</text>
</comment>
<feature type="region of interest" description="Disordered" evidence="8">
    <location>
        <begin position="348"/>
        <end position="371"/>
    </location>
</feature>
<dbReference type="InterPro" id="IPR050538">
    <property type="entry name" value="MAP_kinase_kinase_kinase"/>
</dbReference>
<dbReference type="WBParaSite" id="PSAMB.scaffold575size46759.g7146.t1">
    <property type="protein sequence ID" value="PSAMB.scaffold575size46759.g7146.t1"/>
    <property type="gene ID" value="PSAMB.scaffold575size46759.g7146"/>
</dbReference>
<dbReference type="PROSITE" id="PS00107">
    <property type="entry name" value="PROTEIN_KINASE_ATP"/>
    <property type="match status" value="1"/>
</dbReference>
<feature type="binding site" evidence="7">
    <location>
        <position position="1421"/>
    </location>
    <ligand>
        <name>ATP</name>
        <dbReference type="ChEBI" id="CHEBI:30616"/>
    </ligand>
</feature>
<feature type="region of interest" description="Disordered" evidence="8">
    <location>
        <begin position="48"/>
        <end position="86"/>
    </location>
</feature>
<feature type="region of interest" description="Disordered" evidence="8">
    <location>
        <begin position="515"/>
        <end position="541"/>
    </location>
</feature>
<dbReference type="PANTHER" id="PTHR48016:SF32">
    <property type="entry name" value="MITOGEN-ACTIVATED PROTEIN KINASE KINASE KINASE 4"/>
    <property type="match status" value="1"/>
</dbReference>
<feature type="compositionally biased region" description="Acidic residues" evidence="8">
    <location>
        <begin position="72"/>
        <end position="83"/>
    </location>
</feature>
<evidence type="ECO:0000313" key="11">
    <source>
        <dbReference type="WBParaSite" id="PSAMB.scaffold575size46759.g7146.t1"/>
    </source>
</evidence>
<keyword evidence="5" id="KW-0418">Kinase</keyword>
<dbReference type="Pfam" id="PF19431">
    <property type="entry name" value="MEKK4_N"/>
    <property type="match status" value="2"/>
</dbReference>
<feature type="region of interest" description="Disordered" evidence="8">
    <location>
        <begin position="120"/>
        <end position="192"/>
    </location>
</feature>
<dbReference type="GO" id="GO:0000165">
    <property type="term" value="P:MAPK cascade"/>
    <property type="evidence" value="ECO:0007669"/>
    <property type="project" value="InterPro"/>
</dbReference>
<accession>A0A914WZV5</accession>
<dbReference type="InterPro" id="IPR011009">
    <property type="entry name" value="Kinase-like_dom_sf"/>
</dbReference>
<evidence type="ECO:0000313" key="10">
    <source>
        <dbReference type="Proteomes" id="UP000887566"/>
    </source>
</evidence>
<feature type="compositionally biased region" description="Acidic residues" evidence="8">
    <location>
        <begin position="519"/>
        <end position="538"/>
    </location>
</feature>
<dbReference type="InterPro" id="IPR008271">
    <property type="entry name" value="Ser/Thr_kinase_AS"/>
</dbReference>
<proteinExistence type="inferred from homology"/>
<feature type="domain" description="Protein kinase" evidence="9">
    <location>
        <begin position="1392"/>
        <end position="1654"/>
    </location>
</feature>
<organism evidence="10 11">
    <name type="scientific">Plectus sambesii</name>
    <dbReference type="NCBI Taxonomy" id="2011161"/>
    <lineage>
        <taxon>Eukaryota</taxon>
        <taxon>Metazoa</taxon>
        <taxon>Ecdysozoa</taxon>
        <taxon>Nematoda</taxon>
        <taxon>Chromadorea</taxon>
        <taxon>Plectida</taxon>
        <taxon>Plectina</taxon>
        <taxon>Plectoidea</taxon>
        <taxon>Plectidae</taxon>
        <taxon>Plectus</taxon>
    </lineage>
</organism>
<dbReference type="PROSITE" id="PS50011">
    <property type="entry name" value="PROTEIN_KINASE_DOM"/>
    <property type="match status" value="1"/>
</dbReference>
<dbReference type="GO" id="GO:0005524">
    <property type="term" value="F:ATP binding"/>
    <property type="evidence" value="ECO:0007669"/>
    <property type="project" value="UniProtKB-UniRule"/>
</dbReference>
<keyword evidence="4 7" id="KW-0547">Nucleotide-binding</keyword>
<dbReference type="PROSITE" id="PS00108">
    <property type="entry name" value="PROTEIN_KINASE_ST"/>
    <property type="match status" value="1"/>
</dbReference>
<dbReference type="InterPro" id="IPR045801">
    <property type="entry name" value="MEKK4_N"/>
</dbReference>
<feature type="compositionally biased region" description="Basic and acidic residues" evidence="8">
    <location>
        <begin position="171"/>
        <end position="191"/>
    </location>
</feature>
<evidence type="ECO:0000259" key="9">
    <source>
        <dbReference type="PROSITE" id="PS50011"/>
    </source>
</evidence>
<feature type="compositionally biased region" description="Polar residues" evidence="8">
    <location>
        <begin position="132"/>
        <end position="145"/>
    </location>
</feature>
<keyword evidence="10" id="KW-1185">Reference proteome</keyword>
<keyword evidence="6 7" id="KW-0067">ATP-binding</keyword>
<feature type="compositionally biased region" description="Polar residues" evidence="8">
    <location>
        <begin position="348"/>
        <end position="366"/>
    </location>
</feature>
<feature type="compositionally biased region" description="Basic residues" evidence="8">
    <location>
        <begin position="159"/>
        <end position="170"/>
    </location>
</feature>
<evidence type="ECO:0000256" key="8">
    <source>
        <dbReference type="SAM" id="MobiDB-lite"/>
    </source>
</evidence>
<evidence type="ECO:0000256" key="3">
    <source>
        <dbReference type="ARBA" id="ARBA00022679"/>
    </source>
</evidence>
<dbReference type="Pfam" id="PF00069">
    <property type="entry name" value="Pkinase"/>
    <property type="match status" value="1"/>
</dbReference>
<name>A0A914WZV5_9BILA</name>
<dbReference type="InterPro" id="IPR017441">
    <property type="entry name" value="Protein_kinase_ATP_BS"/>
</dbReference>
<evidence type="ECO:0000256" key="5">
    <source>
        <dbReference type="ARBA" id="ARBA00022777"/>
    </source>
</evidence>